<organism evidence="1">
    <name type="scientific">marine sediment metagenome</name>
    <dbReference type="NCBI Taxonomy" id="412755"/>
    <lineage>
        <taxon>unclassified sequences</taxon>
        <taxon>metagenomes</taxon>
        <taxon>ecological metagenomes</taxon>
    </lineage>
</organism>
<protein>
    <submittedName>
        <fullName evidence="1">Uncharacterized protein</fullName>
    </submittedName>
</protein>
<comment type="caution">
    <text evidence="1">The sequence shown here is derived from an EMBL/GenBank/DDBJ whole genome shotgun (WGS) entry which is preliminary data.</text>
</comment>
<name>A0A0F9NB87_9ZZZZ</name>
<gene>
    <name evidence="1" type="ORF">LCGC14_1357870</name>
</gene>
<dbReference type="EMBL" id="LAZR01008459">
    <property type="protein sequence ID" value="KKM78647.1"/>
    <property type="molecule type" value="Genomic_DNA"/>
</dbReference>
<reference evidence="1" key="1">
    <citation type="journal article" date="2015" name="Nature">
        <title>Complex archaea that bridge the gap between prokaryotes and eukaryotes.</title>
        <authorList>
            <person name="Spang A."/>
            <person name="Saw J.H."/>
            <person name="Jorgensen S.L."/>
            <person name="Zaremba-Niedzwiedzka K."/>
            <person name="Martijn J."/>
            <person name="Lind A.E."/>
            <person name="van Eijk R."/>
            <person name="Schleper C."/>
            <person name="Guy L."/>
            <person name="Ettema T.J."/>
        </authorList>
    </citation>
    <scope>NUCLEOTIDE SEQUENCE</scope>
</reference>
<evidence type="ECO:0000313" key="1">
    <source>
        <dbReference type="EMBL" id="KKM78647.1"/>
    </source>
</evidence>
<accession>A0A0F9NB87</accession>
<dbReference type="AlphaFoldDB" id="A0A0F9NB87"/>
<proteinExistence type="predicted"/>
<sequence>MADRFRDTPADRFRDTEEDWWHPREAAEAAAATPIVEPEGMVTGGGGVNVPVGAHLPLMRLKEKRQREDEEILTLMAAFMRVI</sequence>